<protein>
    <recommendedName>
        <fullName evidence="7">L,D-TPase catalytic domain-containing protein</fullName>
    </recommendedName>
</protein>
<accession>A0A2M6YQ20</accession>
<evidence type="ECO:0000256" key="2">
    <source>
        <dbReference type="ARBA" id="ARBA00022679"/>
    </source>
</evidence>
<dbReference type="CDD" id="cd16913">
    <property type="entry name" value="YkuD_like"/>
    <property type="match status" value="1"/>
</dbReference>
<dbReference type="Proteomes" id="UP000229559">
    <property type="component" value="Unassembled WGS sequence"/>
</dbReference>
<feature type="domain" description="L,D-TPase catalytic" evidence="7">
    <location>
        <begin position="88"/>
        <end position="222"/>
    </location>
</feature>
<proteinExistence type="predicted"/>
<feature type="active site" description="Proton donor/acceptor" evidence="6">
    <location>
        <position position="166"/>
    </location>
</feature>
<dbReference type="InterPro" id="IPR038063">
    <property type="entry name" value="Transpep_catalytic_dom"/>
</dbReference>
<dbReference type="InterPro" id="IPR050979">
    <property type="entry name" value="LD-transpeptidase"/>
</dbReference>
<evidence type="ECO:0000256" key="6">
    <source>
        <dbReference type="PROSITE-ProRule" id="PRU01373"/>
    </source>
</evidence>
<dbReference type="EMBL" id="PEXA01000036">
    <property type="protein sequence ID" value="PIU33236.1"/>
    <property type="molecule type" value="Genomic_DNA"/>
</dbReference>
<dbReference type="PANTHER" id="PTHR30582:SF2">
    <property type="entry name" value="L,D-TRANSPEPTIDASE YCIB-RELATED"/>
    <property type="match status" value="1"/>
</dbReference>
<comment type="caution">
    <text evidence="8">The sequence shown here is derived from an EMBL/GenBank/DDBJ whole genome shotgun (WGS) entry which is preliminary data.</text>
</comment>
<dbReference type="InterPro" id="IPR005490">
    <property type="entry name" value="LD_TPept_cat_dom"/>
</dbReference>
<dbReference type="Pfam" id="PF03734">
    <property type="entry name" value="YkuD"/>
    <property type="match status" value="1"/>
</dbReference>
<evidence type="ECO:0000313" key="8">
    <source>
        <dbReference type="EMBL" id="PIU33236.1"/>
    </source>
</evidence>
<dbReference type="UniPathway" id="UPA00219"/>
<evidence type="ECO:0000256" key="1">
    <source>
        <dbReference type="ARBA" id="ARBA00004752"/>
    </source>
</evidence>
<reference evidence="9" key="1">
    <citation type="submission" date="2017-09" db="EMBL/GenBank/DDBJ databases">
        <title>Depth-based differentiation of microbial function through sediment-hosted aquifers and enrichment of novel symbionts in the deep terrestrial subsurface.</title>
        <authorList>
            <person name="Probst A.J."/>
            <person name="Ladd B."/>
            <person name="Jarett J.K."/>
            <person name="Geller-Mcgrath D.E."/>
            <person name="Sieber C.M.K."/>
            <person name="Emerson J.B."/>
            <person name="Anantharaman K."/>
            <person name="Thomas B.C."/>
            <person name="Malmstrom R."/>
            <person name="Stieglmeier M."/>
            <person name="Klingl A."/>
            <person name="Woyke T."/>
            <person name="Ryan C.M."/>
            <person name="Banfield J.F."/>
        </authorList>
    </citation>
    <scope>NUCLEOTIDE SEQUENCE [LARGE SCALE GENOMIC DNA]</scope>
</reference>
<sequence>MRMMKWLAPVLIVLAVGVLVVSGRSFLKETSCGCGPPPTEENGEYKVDEKQTLFNNEKVDYQLAELTPSFESLAGQEGAVLGATTDERWIEIDLSEQKLRAHNGNNIDYEFLISSGKWAPTPTGEFRIWIKLRYTKMEGGKKENNTYYYLPNVPYTQYFYKGYGVHGAYWHNNFGQPMSHGCVNMAIPDAEKLFYWTSPLIPQGKSVAYSSKEEPGTRVVIHQ</sequence>
<gene>
    <name evidence="8" type="ORF">COT04_01130</name>
</gene>
<evidence type="ECO:0000256" key="5">
    <source>
        <dbReference type="ARBA" id="ARBA00023316"/>
    </source>
</evidence>
<dbReference type="GO" id="GO:0005576">
    <property type="term" value="C:extracellular region"/>
    <property type="evidence" value="ECO:0007669"/>
    <property type="project" value="TreeGrafter"/>
</dbReference>
<dbReference type="GO" id="GO:0016740">
    <property type="term" value="F:transferase activity"/>
    <property type="evidence" value="ECO:0007669"/>
    <property type="project" value="UniProtKB-KW"/>
</dbReference>
<dbReference type="GO" id="GO:0008360">
    <property type="term" value="P:regulation of cell shape"/>
    <property type="evidence" value="ECO:0007669"/>
    <property type="project" value="UniProtKB-UniRule"/>
</dbReference>
<comment type="pathway">
    <text evidence="1 6">Cell wall biogenesis; peptidoglycan biosynthesis.</text>
</comment>
<name>A0A2M6YQ20_9BACT</name>
<keyword evidence="4 6" id="KW-0573">Peptidoglycan synthesis</keyword>
<evidence type="ECO:0000256" key="4">
    <source>
        <dbReference type="ARBA" id="ARBA00022984"/>
    </source>
</evidence>
<dbReference type="GO" id="GO:0071972">
    <property type="term" value="F:peptidoglycan L,D-transpeptidase activity"/>
    <property type="evidence" value="ECO:0007669"/>
    <property type="project" value="TreeGrafter"/>
</dbReference>
<dbReference type="AlphaFoldDB" id="A0A2M6YQ20"/>
<evidence type="ECO:0000259" key="7">
    <source>
        <dbReference type="PROSITE" id="PS52029"/>
    </source>
</evidence>
<evidence type="ECO:0000256" key="3">
    <source>
        <dbReference type="ARBA" id="ARBA00022960"/>
    </source>
</evidence>
<dbReference type="GO" id="GO:0018104">
    <property type="term" value="P:peptidoglycan-protein cross-linking"/>
    <property type="evidence" value="ECO:0007669"/>
    <property type="project" value="TreeGrafter"/>
</dbReference>
<dbReference type="Gene3D" id="2.40.440.10">
    <property type="entry name" value="L,D-transpeptidase catalytic domain-like"/>
    <property type="match status" value="1"/>
</dbReference>
<organism evidence="8 9">
    <name type="scientific">Candidatus Shapirobacteria bacterium CG07_land_8_20_14_0_80_39_12</name>
    <dbReference type="NCBI Taxonomy" id="1974480"/>
    <lineage>
        <taxon>Bacteria</taxon>
        <taxon>Candidatus Shapironibacteriota</taxon>
    </lineage>
</organism>
<feature type="active site" description="Nucleophile" evidence="6">
    <location>
        <position position="182"/>
    </location>
</feature>
<dbReference type="GO" id="GO:0071555">
    <property type="term" value="P:cell wall organization"/>
    <property type="evidence" value="ECO:0007669"/>
    <property type="project" value="UniProtKB-UniRule"/>
</dbReference>
<dbReference type="SUPFAM" id="SSF141523">
    <property type="entry name" value="L,D-transpeptidase catalytic domain-like"/>
    <property type="match status" value="1"/>
</dbReference>
<dbReference type="PANTHER" id="PTHR30582">
    <property type="entry name" value="L,D-TRANSPEPTIDASE"/>
    <property type="match status" value="1"/>
</dbReference>
<dbReference type="PROSITE" id="PS52029">
    <property type="entry name" value="LD_TPASE"/>
    <property type="match status" value="1"/>
</dbReference>
<keyword evidence="3 6" id="KW-0133">Cell shape</keyword>
<keyword evidence="5 6" id="KW-0961">Cell wall biogenesis/degradation</keyword>
<keyword evidence="2" id="KW-0808">Transferase</keyword>
<evidence type="ECO:0000313" key="9">
    <source>
        <dbReference type="Proteomes" id="UP000229559"/>
    </source>
</evidence>